<proteinExistence type="predicted"/>
<dbReference type="WBParaSite" id="PSAMB.scaffold2156size24986.g16605.t1">
    <property type="protein sequence ID" value="PSAMB.scaffold2156size24986.g16605.t1"/>
    <property type="gene ID" value="PSAMB.scaffold2156size24986.g16605"/>
</dbReference>
<feature type="chain" id="PRO_5037587431" evidence="2">
    <location>
        <begin position="18"/>
        <end position="226"/>
    </location>
</feature>
<keyword evidence="3" id="KW-1185">Reference proteome</keyword>
<dbReference type="Proteomes" id="UP000887566">
    <property type="component" value="Unplaced"/>
</dbReference>
<protein>
    <submittedName>
        <fullName evidence="4">Uncharacterized protein</fullName>
    </submittedName>
</protein>
<name>A0A914VKH4_9BILA</name>
<evidence type="ECO:0000313" key="3">
    <source>
        <dbReference type="Proteomes" id="UP000887566"/>
    </source>
</evidence>
<feature type="region of interest" description="Disordered" evidence="1">
    <location>
        <begin position="181"/>
        <end position="226"/>
    </location>
</feature>
<organism evidence="3 4">
    <name type="scientific">Plectus sambesii</name>
    <dbReference type="NCBI Taxonomy" id="2011161"/>
    <lineage>
        <taxon>Eukaryota</taxon>
        <taxon>Metazoa</taxon>
        <taxon>Ecdysozoa</taxon>
        <taxon>Nematoda</taxon>
        <taxon>Chromadorea</taxon>
        <taxon>Plectida</taxon>
        <taxon>Plectina</taxon>
        <taxon>Plectoidea</taxon>
        <taxon>Plectidae</taxon>
        <taxon>Plectus</taxon>
    </lineage>
</organism>
<evidence type="ECO:0000313" key="4">
    <source>
        <dbReference type="WBParaSite" id="PSAMB.scaffold2156size24986.g16605.t1"/>
    </source>
</evidence>
<evidence type="ECO:0000256" key="2">
    <source>
        <dbReference type="SAM" id="SignalP"/>
    </source>
</evidence>
<sequence length="226" mass="25419">MILNFVLFSFLLSDAVAVPSVRQNVHGNEHNQLDHHTSHHPNNSGSNHCAPVDRSQLCLVPLKLLKLNITEEQQSAINDIKNLFDFDHLKAIIKTFVDDLPDAQLKCDACAWLKQIEPPPALKAALTLTDAERAILQQAKETDNFTAVEEFMQKKMAQLTEEQKQQINEYFERQRENCQGITESSDDKENGAGVKGDPGFNSHENEDAMQNINRPGVRVIGGRRSH</sequence>
<keyword evidence="2" id="KW-0732">Signal</keyword>
<dbReference type="AlphaFoldDB" id="A0A914VKH4"/>
<accession>A0A914VKH4</accession>
<feature type="signal peptide" evidence="2">
    <location>
        <begin position="1"/>
        <end position="17"/>
    </location>
</feature>
<evidence type="ECO:0000256" key="1">
    <source>
        <dbReference type="SAM" id="MobiDB-lite"/>
    </source>
</evidence>
<reference evidence="4" key="1">
    <citation type="submission" date="2022-11" db="UniProtKB">
        <authorList>
            <consortium name="WormBaseParasite"/>
        </authorList>
    </citation>
    <scope>IDENTIFICATION</scope>
</reference>